<evidence type="ECO:0000256" key="4">
    <source>
        <dbReference type="ARBA" id="ARBA00022692"/>
    </source>
</evidence>
<dbReference type="Pfam" id="PF00507">
    <property type="entry name" value="Oxidored_q4"/>
    <property type="match status" value="1"/>
</dbReference>
<keyword evidence="3" id="KW-0813">Transport</keyword>
<dbReference type="InterPro" id="IPR038430">
    <property type="entry name" value="NDAH_ubi_oxred_su3_sf"/>
</dbReference>
<evidence type="ECO:0000256" key="1">
    <source>
        <dbReference type="ARBA" id="ARBA00004370"/>
    </source>
</evidence>
<evidence type="ECO:0000256" key="2">
    <source>
        <dbReference type="ARBA" id="ARBA00008472"/>
    </source>
</evidence>
<reference evidence="9 10" key="1">
    <citation type="submission" date="2019-02" db="EMBL/GenBank/DDBJ databases">
        <authorList>
            <person name="Manzano-Marin A."/>
            <person name="Manzano-Marin A."/>
        </authorList>
    </citation>
    <scope>NUCLEOTIDE SEQUENCE [LARGE SCALE GENOMIC DNA]</scope>
    <source>
        <strain evidence="9 10">BuCisplendens/pseudotsugae</strain>
    </source>
</reference>
<dbReference type="InterPro" id="IPR000440">
    <property type="entry name" value="NADH_UbQ/plastoQ_OxRdtase_su3"/>
</dbReference>
<comment type="subcellular location">
    <subcellularLocation>
        <location evidence="7">Cell membrane</location>
        <topology evidence="7">Multi-pass membrane protein</topology>
    </subcellularLocation>
    <subcellularLocation>
        <location evidence="1">Membrane</location>
    </subcellularLocation>
</comment>
<evidence type="ECO:0000256" key="5">
    <source>
        <dbReference type="ARBA" id="ARBA00022989"/>
    </source>
</evidence>
<proteinExistence type="inferred from homology"/>
<dbReference type="EMBL" id="LR217692">
    <property type="protein sequence ID" value="VFP77673.1"/>
    <property type="molecule type" value="Genomic_DNA"/>
</dbReference>
<evidence type="ECO:0000256" key="6">
    <source>
        <dbReference type="ARBA" id="ARBA00023136"/>
    </source>
</evidence>
<organism evidence="9 10">
    <name type="scientific">Buchnera aphidicola</name>
    <name type="common">Cinara cf. splendens/pseudotsugae 3390</name>
    <dbReference type="NCBI Taxonomy" id="2518980"/>
    <lineage>
        <taxon>Bacteria</taxon>
        <taxon>Pseudomonadati</taxon>
        <taxon>Pseudomonadota</taxon>
        <taxon>Gammaproteobacteria</taxon>
        <taxon>Enterobacterales</taxon>
        <taxon>Erwiniaceae</taxon>
        <taxon>Buchnera</taxon>
    </lineage>
</organism>
<dbReference type="PANTHER" id="PTHR11058">
    <property type="entry name" value="NADH-UBIQUINONE OXIDOREDUCTASE CHAIN 3"/>
    <property type="match status" value="1"/>
</dbReference>
<keyword evidence="4 7" id="KW-0812">Transmembrane</keyword>
<evidence type="ECO:0000256" key="3">
    <source>
        <dbReference type="ARBA" id="ARBA00022448"/>
    </source>
</evidence>
<keyword evidence="7" id="KW-0520">NAD</keyword>
<name>A0A451CWS1_9GAMM</name>
<dbReference type="GO" id="GO:0048038">
    <property type="term" value="F:quinone binding"/>
    <property type="evidence" value="ECO:0007669"/>
    <property type="project" value="UniProtKB-KW"/>
</dbReference>
<dbReference type="EC" id="7.1.1.-" evidence="7"/>
<sequence length="125" mass="14674">MFMNISDQHISFIYFIVFGFLMCMSMLLFGYVLGGRSYFYKIPHPFESGIISVGSARLRVPIRFSLLAILFVLFDAEILYLYTWSVCVRDLGWIGLLKICFFINTLFMALFYLVKNNIFEWIVSK</sequence>
<evidence type="ECO:0000256" key="7">
    <source>
        <dbReference type="RuleBase" id="RU003639"/>
    </source>
</evidence>
<dbReference type="PANTHER" id="PTHR11058:SF21">
    <property type="entry name" value="NADH-QUINONE OXIDOREDUCTASE SUBUNIT A"/>
    <property type="match status" value="1"/>
</dbReference>
<accession>A0A451CWS1</accession>
<evidence type="ECO:0000313" key="10">
    <source>
        <dbReference type="Proteomes" id="UP000294466"/>
    </source>
</evidence>
<comment type="similarity">
    <text evidence="2 7">Belongs to the complex I subunit 3 family.</text>
</comment>
<evidence type="ECO:0000256" key="8">
    <source>
        <dbReference type="SAM" id="Phobius"/>
    </source>
</evidence>
<dbReference type="GO" id="GO:0030964">
    <property type="term" value="C:NADH dehydrogenase complex"/>
    <property type="evidence" value="ECO:0007669"/>
    <property type="project" value="TreeGrafter"/>
</dbReference>
<keyword evidence="9" id="KW-0560">Oxidoreductase</keyword>
<dbReference type="Gene3D" id="1.20.58.1610">
    <property type="entry name" value="NADH:ubiquinone/plastoquinone oxidoreductase, chain 3"/>
    <property type="match status" value="1"/>
</dbReference>
<feature type="transmembrane region" description="Helical" evidence="8">
    <location>
        <begin position="12"/>
        <end position="33"/>
    </location>
</feature>
<comment type="catalytic activity">
    <reaction evidence="7">
        <text>a quinone + NADH + 5 H(+)(in) = a quinol + NAD(+) + 4 H(+)(out)</text>
        <dbReference type="Rhea" id="RHEA:57888"/>
        <dbReference type="ChEBI" id="CHEBI:15378"/>
        <dbReference type="ChEBI" id="CHEBI:24646"/>
        <dbReference type="ChEBI" id="CHEBI:57540"/>
        <dbReference type="ChEBI" id="CHEBI:57945"/>
        <dbReference type="ChEBI" id="CHEBI:132124"/>
    </reaction>
</comment>
<protein>
    <recommendedName>
        <fullName evidence="7">NADH-quinone oxidoreductase subunit</fullName>
        <ecNumber evidence="7">7.1.1.-</ecNumber>
    </recommendedName>
</protein>
<evidence type="ECO:0000313" key="9">
    <source>
        <dbReference type="EMBL" id="VFP77673.1"/>
    </source>
</evidence>
<feature type="transmembrane region" description="Helical" evidence="8">
    <location>
        <begin position="91"/>
        <end position="114"/>
    </location>
</feature>
<keyword evidence="5 8" id="KW-1133">Transmembrane helix</keyword>
<feature type="transmembrane region" description="Helical" evidence="8">
    <location>
        <begin position="64"/>
        <end position="85"/>
    </location>
</feature>
<dbReference type="AlphaFoldDB" id="A0A451CWS1"/>
<dbReference type="GO" id="GO:0016491">
    <property type="term" value="F:oxidoreductase activity"/>
    <property type="evidence" value="ECO:0007669"/>
    <property type="project" value="UniProtKB-KW"/>
</dbReference>
<comment type="function">
    <text evidence="7">NDH-1 shuttles electrons from NADH, via FMN and iron-sulfur (Fe-S) centers, to quinones in the respiratory chain.</text>
</comment>
<keyword evidence="7" id="KW-0874">Quinone</keyword>
<dbReference type="GO" id="GO:0005886">
    <property type="term" value="C:plasma membrane"/>
    <property type="evidence" value="ECO:0007669"/>
    <property type="project" value="UniProtKB-SubCell"/>
</dbReference>
<dbReference type="GO" id="GO:0008137">
    <property type="term" value="F:NADH dehydrogenase (ubiquinone) activity"/>
    <property type="evidence" value="ECO:0007669"/>
    <property type="project" value="InterPro"/>
</dbReference>
<dbReference type="Proteomes" id="UP000294466">
    <property type="component" value="Chromosome"/>
</dbReference>
<keyword evidence="6 8" id="KW-0472">Membrane</keyword>
<gene>
    <name evidence="9" type="primary">nuoA</name>
    <name evidence="9" type="ORF">BUCISPPS3390_104</name>
</gene>